<gene>
    <name evidence="1" type="ORF">F0P93_26995</name>
</gene>
<dbReference type="Proteomes" id="UP000326344">
    <property type="component" value="Unassembled WGS sequence"/>
</dbReference>
<dbReference type="Gene3D" id="2.60.120.380">
    <property type="match status" value="2"/>
</dbReference>
<keyword evidence="2" id="KW-1185">Reference proteome</keyword>
<protein>
    <recommendedName>
        <fullName evidence="3">Pre-peptidase</fullName>
    </recommendedName>
</protein>
<reference evidence="1 2" key="1">
    <citation type="submission" date="2019-09" db="EMBL/GenBank/DDBJ databases">
        <title>Genome Sequence of Larkinella sp MA1.</title>
        <authorList>
            <person name="Srinivasan S."/>
        </authorList>
    </citation>
    <scope>NUCLEOTIDE SEQUENCE [LARGE SCALE GENOMIC DNA]</scope>
    <source>
        <strain evidence="1 2">MA1</strain>
    </source>
</reference>
<comment type="caution">
    <text evidence="1">The sequence shown here is derived from an EMBL/GenBank/DDBJ whole genome shotgun (WGS) entry which is preliminary data.</text>
</comment>
<sequence length="377" mass="41155">MKHSLFFALLIGILLGCKKQGEPDPVAPTPVVPTPVVPTPVDPISTPQKVTGEWVAAQGGGGGFNNFDTFKNYQFNFEVKNANQDVIVGLTSSDINVAYALFDPLGQRIDVSGQSRSMSKLHKLNTGKHRVVVTSDRRAVGKFELTMLGVNGEPVRIPSQLLQSETQNWGTLGGGGLDKSFKNHFYTFDITDDNTSIDVELESPDTDISLHLYDELGQLVTKEYGNRYGFKIIAAKKGTYTVMAGTRERGSIGSYRLNVFGKVGNLKRVVSQSTTVSGNWASGAAFDTYTIQITNTNSPLDINLSSADIDVRINLQNSVGQQLDNTCCAVKSTYLAIEKVTQGTYRIMVQSYPSATRRGPGNYTLTVHGQFTDFKKM</sequence>
<dbReference type="PROSITE" id="PS51257">
    <property type="entry name" value="PROKAR_LIPOPROTEIN"/>
    <property type="match status" value="1"/>
</dbReference>
<dbReference type="EMBL" id="VTWS01000009">
    <property type="protein sequence ID" value="KAA9346662.1"/>
    <property type="molecule type" value="Genomic_DNA"/>
</dbReference>
<evidence type="ECO:0000313" key="1">
    <source>
        <dbReference type="EMBL" id="KAA9346662.1"/>
    </source>
</evidence>
<dbReference type="AlphaFoldDB" id="A0A5N1J6N3"/>
<accession>A0A5N1J6N3</accession>
<evidence type="ECO:0000313" key="2">
    <source>
        <dbReference type="Proteomes" id="UP000326344"/>
    </source>
</evidence>
<dbReference type="RefSeq" id="WP_150880887.1">
    <property type="nucleotide sequence ID" value="NZ_VTWS01000009.1"/>
</dbReference>
<evidence type="ECO:0008006" key="3">
    <source>
        <dbReference type="Google" id="ProtNLM"/>
    </source>
</evidence>
<proteinExistence type="predicted"/>
<dbReference type="SUPFAM" id="SSF89260">
    <property type="entry name" value="Collagen-binding domain"/>
    <property type="match status" value="1"/>
</dbReference>
<name>A0A5N1J6N3_9BACT</name>
<organism evidence="1 2">
    <name type="scientific">Larkinella humicola</name>
    <dbReference type="NCBI Taxonomy" id="2607654"/>
    <lineage>
        <taxon>Bacteria</taxon>
        <taxon>Pseudomonadati</taxon>
        <taxon>Bacteroidota</taxon>
        <taxon>Cytophagia</taxon>
        <taxon>Cytophagales</taxon>
        <taxon>Spirosomataceae</taxon>
        <taxon>Larkinella</taxon>
    </lineage>
</organism>